<comment type="caution">
    <text evidence="3">The sequence shown here is derived from an EMBL/GenBank/DDBJ whole genome shotgun (WGS) entry which is preliminary data.</text>
</comment>
<evidence type="ECO:0008006" key="5">
    <source>
        <dbReference type="Google" id="ProtNLM"/>
    </source>
</evidence>
<proteinExistence type="predicted"/>
<dbReference type="RefSeq" id="XP_056760260.1">
    <property type="nucleotide sequence ID" value="XM_056915506.1"/>
</dbReference>
<organism evidence="3 4">
    <name type="scientific">Penicillium daleae</name>
    <dbReference type="NCBI Taxonomy" id="63821"/>
    <lineage>
        <taxon>Eukaryota</taxon>
        <taxon>Fungi</taxon>
        <taxon>Dikarya</taxon>
        <taxon>Ascomycota</taxon>
        <taxon>Pezizomycotina</taxon>
        <taxon>Eurotiomycetes</taxon>
        <taxon>Eurotiomycetidae</taxon>
        <taxon>Eurotiales</taxon>
        <taxon>Aspergillaceae</taxon>
        <taxon>Penicillium</taxon>
    </lineage>
</organism>
<dbReference type="InterPro" id="IPR025568">
    <property type="entry name" value="DUF4334"/>
</dbReference>
<reference evidence="3" key="2">
    <citation type="journal article" date="2023" name="IMA Fungus">
        <title>Comparative genomic study of the Penicillium genus elucidates a diverse pangenome and 15 lateral gene transfer events.</title>
        <authorList>
            <person name="Petersen C."/>
            <person name="Sorensen T."/>
            <person name="Nielsen M.R."/>
            <person name="Sondergaard T.E."/>
            <person name="Sorensen J.L."/>
            <person name="Fitzpatrick D.A."/>
            <person name="Frisvad J.C."/>
            <person name="Nielsen K.L."/>
        </authorList>
    </citation>
    <scope>NUCLEOTIDE SEQUENCE</scope>
    <source>
        <strain evidence="3">IBT 16125</strain>
    </source>
</reference>
<dbReference type="AlphaFoldDB" id="A0AAD6BUT9"/>
<dbReference type="InterPro" id="IPR025951">
    <property type="entry name" value="GXWXG_dom"/>
</dbReference>
<accession>A0AAD6BUT9</accession>
<feature type="domain" description="GXWXG" evidence="1">
    <location>
        <begin position="18"/>
        <end position="72"/>
    </location>
</feature>
<reference evidence="3" key="1">
    <citation type="submission" date="2022-12" db="EMBL/GenBank/DDBJ databases">
        <authorList>
            <person name="Petersen C."/>
        </authorList>
    </citation>
    <scope>NUCLEOTIDE SEQUENCE</scope>
    <source>
        <strain evidence="3">IBT 16125</strain>
    </source>
</reference>
<gene>
    <name evidence="3" type="ORF">N7458_012124</name>
</gene>
<evidence type="ECO:0000259" key="1">
    <source>
        <dbReference type="Pfam" id="PF14231"/>
    </source>
</evidence>
<dbReference type="Gene3D" id="2.40.128.580">
    <property type="entry name" value="GXWXG domain"/>
    <property type="match status" value="1"/>
</dbReference>
<protein>
    <recommendedName>
        <fullName evidence="5">GXWXG domain-containing protein</fullName>
    </recommendedName>
</protein>
<name>A0AAD6BUT9_9EURO</name>
<dbReference type="GeneID" id="81605749"/>
<evidence type="ECO:0000259" key="2">
    <source>
        <dbReference type="Pfam" id="PF14232"/>
    </source>
</evidence>
<dbReference type="Proteomes" id="UP001213681">
    <property type="component" value="Unassembled WGS sequence"/>
</dbReference>
<evidence type="ECO:0000313" key="3">
    <source>
        <dbReference type="EMBL" id="KAJ5432968.1"/>
    </source>
</evidence>
<evidence type="ECO:0000313" key="4">
    <source>
        <dbReference type="Proteomes" id="UP001213681"/>
    </source>
</evidence>
<feature type="domain" description="DUF4334" evidence="2">
    <location>
        <begin position="83"/>
        <end position="140"/>
    </location>
</feature>
<dbReference type="Pfam" id="PF14232">
    <property type="entry name" value="DUF4334"/>
    <property type="match status" value="1"/>
</dbReference>
<dbReference type="EMBL" id="JAPVEA010000009">
    <property type="protein sequence ID" value="KAJ5432968.1"/>
    <property type="molecule type" value="Genomic_DNA"/>
</dbReference>
<sequence length="141" mass="16044">MSLTTRPGVLSPSHIDGIFCDLKPIQPEELMGKWNGFVLSTGHPFETELQKFNWFGHTFDSTEDVAPLVVSRNGKRVQYEEWGRASLHEVKYQGAVSAALIYDDHPVIVYYRAVRPNIVAGIMASKKFGRSGKFHFYLKRK</sequence>
<dbReference type="Pfam" id="PF14231">
    <property type="entry name" value="GXWXG"/>
    <property type="match status" value="1"/>
</dbReference>
<keyword evidence="4" id="KW-1185">Reference proteome</keyword>